<feature type="compositionally biased region" description="Low complexity" evidence="1">
    <location>
        <begin position="375"/>
        <end position="393"/>
    </location>
</feature>
<dbReference type="InterPro" id="IPR057511">
    <property type="entry name" value="WH_GDS1"/>
</dbReference>
<feature type="domain" description="GDS1 winged helix" evidence="2">
    <location>
        <begin position="145"/>
        <end position="239"/>
    </location>
</feature>
<feature type="region of interest" description="Disordered" evidence="1">
    <location>
        <begin position="427"/>
        <end position="446"/>
    </location>
</feature>
<dbReference type="Proteomes" id="UP001377567">
    <property type="component" value="Unassembled WGS sequence"/>
</dbReference>
<dbReference type="AlphaFoldDB" id="A0AAV5RUT2"/>
<feature type="compositionally biased region" description="Basic and acidic residues" evidence="1">
    <location>
        <begin position="112"/>
        <end position="123"/>
    </location>
</feature>
<gene>
    <name evidence="3" type="ORF">DAKH74_010170</name>
</gene>
<comment type="caution">
    <text evidence="3">The sequence shown here is derived from an EMBL/GenBank/DDBJ whole genome shotgun (WGS) entry which is preliminary data.</text>
</comment>
<evidence type="ECO:0000313" key="3">
    <source>
        <dbReference type="EMBL" id="GMM54401.1"/>
    </source>
</evidence>
<organism evidence="3 4">
    <name type="scientific">Maudiozyma humilis</name>
    <name type="common">Sour dough yeast</name>
    <name type="synonym">Kazachstania humilis</name>
    <dbReference type="NCBI Taxonomy" id="51915"/>
    <lineage>
        <taxon>Eukaryota</taxon>
        <taxon>Fungi</taxon>
        <taxon>Dikarya</taxon>
        <taxon>Ascomycota</taxon>
        <taxon>Saccharomycotina</taxon>
        <taxon>Saccharomycetes</taxon>
        <taxon>Saccharomycetales</taxon>
        <taxon>Saccharomycetaceae</taxon>
        <taxon>Maudiozyma</taxon>
    </lineage>
</organism>
<feature type="region of interest" description="Disordered" evidence="1">
    <location>
        <begin position="326"/>
        <end position="419"/>
    </location>
</feature>
<evidence type="ECO:0000256" key="1">
    <source>
        <dbReference type="SAM" id="MobiDB-lite"/>
    </source>
</evidence>
<keyword evidence="4" id="KW-1185">Reference proteome</keyword>
<feature type="compositionally biased region" description="Polar residues" evidence="1">
    <location>
        <begin position="71"/>
        <end position="99"/>
    </location>
</feature>
<protein>
    <submittedName>
        <fullName evidence="3">Gds1 protein</fullName>
    </submittedName>
</protein>
<feature type="region of interest" description="Disordered" evidence="1">
    <location>
        <begin position="68"/>
        <end position="144"/>
    </location>
</feature>
<feature type="compositionally biased region" description="Polar residues" evidence="1">
    <location>
        <begin position="408"/>
        <end position="419"/>
    </location>
</feature>
<feature type="region of interest" description="Disordered" evidence="1">
    <location>
        <begin position="258"/>
        <end position="288"/>
    </location>
</feature>
<reference evidence="3 4" key="1">
    <citation type="journal article" date="2023" name="Elife">
        <title>Identification of key yeast species and microbe-microbe interactions impacting larval growth of Drosophila in the wild.</title>
        <authorList>
            <person name="Mure A."/>
            <person name="Sugiura Y."/>
            <person name="Maeda R."/>
            <person name="Honda K."/>
            <person name="Sakurai N."/>
            <person name="Takahashi Y."/>
            <person name="Watada M."/>
            <person name="Katoh T."/>
            <person name="Gotoh A."/>
            <person name="Gotoh Y."/>
            <person name="Taniguchi I."/>
            <person name="Nakamura K."/>
            <person name="Hayashi T."/>
            <person name="Katayama T."/>
            <person name="Uemura T."/>
            <person name="Hattori Y."/>
        </authorList>
    </citation>
    <scope>NUCLEOTIDE SEQUENCE [LARGE SCALE GENOMIC DNA]</scope>
    <source>
        <strain evidence="3 4">KH-74</strain>
    </source>
</reference>
<name>A0AAV5RUT2_MAUHU</name>
<accession>A0AAV5RUT2</accession>
<evidence type="ECO:0000313" key="4">
    <source>
        <dbReference type="Proteomes" id="UP001377567"/>
    </source>
</evidence>
<dbReference type="EMBL" id="BTGD01000002">
    <property type="protein sequence ID" value="GMM54401.1"/>
    <property type="molecule type" value="Genomic_DNA"/>
</dbReference>
<feature type="compositionally biased region" description="Basic and acidic residues" evidence="1">
    <location>
        <begin position="338"/>
        <end position="374"/>
    </location>
</feature>
<sequence>MALTNSRPLQIPTMEAEMLHNSTSPVFQLGSINLSGINNNNTARAMAAGINGSALASFPGSETVDLVDVNPSMNPNMHRQTATPAKKSSSVVTDTDGNASDSDNKSVSGSKSKKDSAPKKENPLLEVSKLIPVTGERPVPDDRTPPLNDDVLFAVFVLLWESDPTQQGLTVKQLCDLLLVKHPEMSNLSTKLSNLISAKLNAYVKKIEKGEKTMKYAISREWSNSSPRRMLYIYRGILAADYKEHAVKVTNQLKQQMAQENDNGENTSGHPSFSDGSIQGTPQGSINMASMMNRGSISMATNMPFSLSPGFNIPYASSPVSVTLNNNSPNKANAGELDGAKLSKDKASDKSSKVKADTNTKKRNSDAVKAEGRTKSNTSTSSAGSGSTANNNKAFTTPQNKKQKLNGPESSSGASRSATVTPALLTGSHTTAPASNGASASSTKPSTYVTAVAAAPRISKLHNKQGMRASIPNHILHNTGNARVAMFHPTPVSPKSETDKAEDHDGVEDDTWLRIVRDGFLIQDIASPESITLEDLDNIL</sequence>
<proteinExistence type="predicted"/>
<evidence type="ECO:0000259" key="2">
    <source>
        <dbReference type="Pfam" id="PF25318"/>
    </source>
</evidence>
<dbReference type="Pfam" id="PF25318">
    <property type="entry name" value="WHD_GDS1"/>
    <property type="match status" value="1"/>
</dbReference>